<reference evidence="3 4" key="1">
    <citation type="submission" date="2021-06" db="EMBL/GenBank/DDBJ databases">
        <title>Caerostris extrusa draft genome.</title>
        <authorList>
            <person name="Kono N."/>
            <person name="Arakawa K."/>
        </authorList>
    </citation>
    <scope>NUCLEOTIDE SEQUENCE [LARGE SCALE GENOMIC DNA]</scope>
</reference>
<comment type="caution">
    <text evidence="3">The sequence shown here is derived from an EMBL/GenBank/DDBJ whole genome shotgun (WGS) entry which is preliminary data.</text>
</comment>
<keyword evidence="1" id="KW-0472">Membrane</keyword>
<dbReference type="InterPro" id="IPR051286">
    <property type="entry name" value="JAK"/>
</dbReference>
<dbReference type="AlphaFoldDB" id="A0AAV4SQA2"/>
<dbReference type="GO" id="GO:0004715">
    <property type="term" value="F:non-membrane spanning protein tyrosine kinase activity"/>
    <property type="evidence" value="ECO:0007669"/>
    <property type="project" value="TreeGrafter"/>
</dbReference>
<evidence type="ECO:0000313" key="3">
    <source>
        <dbReference type="EMBL" id="GIY34752.1"/>
    </source>
</evidence>
<keyword evidence="3" id="KW-0808">Transferase</keyword>
<dbReference type="GO" id="GO:0005829">
    <property type="term" value="C:cytosol"/>
    <property type="evidence" value="ECO:0007669"/>
    <property type="project" value="TreeGrafter"/>
</dbReference>
<dbReference type="GO" id="GO:0019221">
    <property type="term" value="P:cytokine-mediated signaling pathway"/>
    <property type="evidence" value="ECO:0007669"/>
    <property type="project" value="TreeGrafter"/>
</dbReference>
<feature type="domain" description="FERM" evidence="2">
    <location>
        <begin position="3"/>
        <end position="105"/>
    </location>
</feature>
<feature type="transmembrane region" description="Helical" evidence="1">
    <location>
        <begin position="79"/>
        <end position="97"/>
    </location>
</feature>
<keyword evidence="1" id="KW-0812">Transmembrane</keyword>
<accession>A0AAV4SQA2</accession>
<dbReference type="EMBL" id="BPLR01009803">
    <property type="protein sequence ID" value="GIY34752.1"/>
    <property type="molecule type" value="Genomic_DNA"/>
</dbReference>
<dbReference type="GO" id="GO:0030154">
    <property type="term" value="P:cell differentiation"/>
    <property type="evidence" value="ECO:0007669"/>
    <property type="project" value="TreeGrafter"/>
</dbReference>
<dbReference type="GO" id="GO:0007259">
    <property type="term" value="P:cell surface receptor signaling pathway via JAK-STAT"/>
    <property type="evidence" value="ECO:0007669"/>
    <property type="project" value="TreeGrafter"/>
</dbReference>
<dbReference type="InterPro" id="IPR000299">
    <property type="entry name" value="FERM_domain"/>
</dbReference>
<keyword evidence="3" id="KW-0418">Kinase</keyword>
<proteinExistence type="predicted"/>
<name>A0AAV4SQA2_CAEEX</name>
<dbReference type="GO" id="GO:0005126">
    <property type="term" value="F:cytokine receptor binding"/>
    <property type="evidence" value="ECO:0007669"/>
    <property type="project" value="TreeGrafter"/>
</dbReference>
<evidence type="ECO:0000313" key="4">
    <source>
        <dbReference type="Proteomes" id="UP001054945"/>
    </source>
</evidence>
<dbReference type="GO" id="GO:0035556">
    <property type="term" value="P:intracellular signal transduction"/>
    <property type="evidence" value="ECO:0007669"/>
    <property type="project" value="TreeGrafter"/>
</dbReference>
<dbReference type="InterPro" id="IPR041155">
    <property type="entry name" value="FERM_F1"/>
</dbReference>
<evidence type="ECO:0000256" key="1">
    <source>
        <dbReference type="SAM" id="Phobius"/>
    </source>
</evidence>
<keyword evidence="1" id="KW-1133">Transmembrane helix</keyword>
<dbReference type="PANTHER" id="PTHR45807:SF7">
    <property type="entry name" value="TYROSINE-PROTEIN KINASE HOPSCOTCH"/>
    <property type="match status" value="1"/>
</dbReference>
<keyword evidence="4" id="KW-1185">Reference proteome</keyword>
<dbReference type="Proteomes" id="UP001054945">
    <property type="component" value="Unassembled WGS sequence"/>
</dbReference>
<protein>
    <submittedName>
        <fullName evidence="3">Tyrosine-protein kinase</fullName>
    </submittedName>
</protein>
<sequence>MAGVIAIQFYLEKEPLKFSGNTYVAEDLIVESCKHLKIGPVGRHLFGLWSPSDSLWFPPNKVLKTVNGCVLNLYLRVRFLTPVVSCLRVSLLVFIFLKLDVFYMP</sequence>
<dbReference type="PROSITE" id="PS50057">
    <property type="entry name" value="FERM_3"/>
    <property type="match status" value="1"/>
</dbReference>
<dbReference type="PANTHER" id="PTHR45807">
    <property type="entry name" value="TYROSINE-PROTEIN KINASE HOPSCOTCH"/>
    <property type="match status" value="1"/>
</dbReference>
<dbReference type="Pfam" id="PF18379">
    <property type="entry name" value="FERM_F1"/>
    <property type="match status" value="1"/>
</dbReference>
<gene>
    <name evidence="3" type="primary">JAK2</name>
    <name evidence="3" type="ORF">CEXT_797871</name>
</gene>
<organism evidence="3 4">
    <name type="scientific">Caerostris extrusa</name>
    <name type="common">Bark spider</name>
    <name type="synonym">Caerostris bankana</name>
    <dbReference type="NCBI Taxonomy" id="172846"/>
    <lineage>
        <taxon>Eukaryota</taxon>
        <taxon>Metazoa</taxon>
        <taxon>Ecdysozoa</taxon>
        <taxon>Arthropoda</taxon>
        <taxon>Chelicerata</taxon>
        <taxon>Arachnida</taxon>
        <taxon>Araneae</taxon>
        <taxon>Araneomorphae</taxon>
        <taxon>Entelegynae</taxon>
        <taxon>Araneoidea</taxon>
        <taxon>Araneidae</taxon>
        <taxon>Caerostris</taxon>
    </lineage>
</organism>
<evidence type="ECO:0000259" key="2">
    <source>
        <dbReference type="PROSITE" id="PS50057"/>
    </source>
</evidence>